<sequence>MGKYPKRQNDDNTNKGTTSSNRRDQLKIISDTLEHLSILLDQIAEEDSTANQHLATSDHTTVSVISQPTASYNEYCMGIHIISVLTYLYLITSLVVFNYRTVSHHFSSYLTLLSLGISSFLTVSHPF</sequence>
<evidence type="ECO:0000256" key="2">
    <source>
        <dbReference type="SAM" id="Phobius"/>
    </source>
</evidence>
<feature type="region of interest" description="Disordered" evidence="1">
    <location>
        <begin position="1"/>
        <end position="24"/>
    </location>
</feature>
<proteinExistence type="predicted"/>
<dbReference type="AlphaFoldDB" id="A0A7J7JLS5"/>
<gene>
    <name evidence="3" type="ORF">EB796_014468</name>
</gene>
<reference evidence="3" key="1">
    <citation type="submission" date="2020-06" db="EMBL/GenBank/DDBJ databases">
        <title>Draft genome of Bugula neritina, a colonial animal packing powerful symbionts and potential medicines.</title>
        <authorList>
            <person name="Rayko M."/>
        </authorList>
    </citation>
    <scope>NUCLEOTIDE SEQUENCE [LARGE SCALE GENOMIC DNA]</scope>
    <source>
        <strain evidence="3">Kwan_BN1</strain>
    </source>
</reference>
<evidence type="ECO:0000313" key="4">
    <source>
        <dbReference type="Proteomes" id="UP000593567"/>
    </source>
</evidence>
<keyword evidence="2" id="KW-0812">Transmembrane</keyword>
<feature type="transmembrane region" description="Helical" evidence="2">
    <location>
        <begin position="106"/>
        <end position="124"/>
    </location>
</feature>
<name>A0A7J7JLS5_BUGNE</name>
<comment type="caution">
    <text evidence="3">The sequence shown here is derived from an EMBL/GenBank/DDBJ whole genome shotgun (WGS) entry which is preliminary data.</text>
</comment>
<feature type="transmembrane region" description="Helical" evidence="2">
    <location>
        <begin position="77"/>
        <end position="99"/>
    </location>
</feature>
<dbReference type="EMBL" id="VXIV02002119">
    <property type="protein sequence ID" value="KAF6027220.1"/>
    <property type="molecule type" value="Genomic_DNA"/>
</dbReference>
<organism evidence="3 4">
    <name type="scientific">Bugula neritina</name>
    <name type="common">Brown bryozoan</name>
    <name type="synonym">Sertularia neritina</name>
    <dbReference type="NCBI Taxonomy" id="10212"/>
    <lineage>
        <taxon>Eukaryota</taxon>
        <taxon>Metazoa</taxon>
        <taxon>Spiralia</taxon>
        <taxon>Lophotrochozoa</taxon>
        <taxon>Bryozoa</taxon>
        <taxon>Gymnolaemata</taxon>
        <taxon>Cheilostomatida</taxon>
        <taxon>Flustrina</taxon>
        <taxon>Buguloidea</taxon>
        <taxon>Bugulidae</taxon>
        <taxon>Bugula</taxon>
    </lineage>
</organism>
<keyword evidence="4" id="KW-1185">Reference proteome</keyword>
<keyword evidence="2" id="KW-0472">Membrane</keyword>
<dbReference type="Proteomes" id="UP000593567">
    <property type="component" value="Unassembled WGS sequence"/>
</dbReference>
<keyword evidence="2" id="KW-1133">Transmembrane helix</keyword>
<accession>A0A7J7JLS5</accession>
<protein>
    <submittedName>
        <fullName evidence="3">Uncharacterized protein</fullName>
    </submittedName>
</protein>
<evidence type="ECO:0000256" key="1">
    <source>
        <dbReference type="SAM" id="MobiDB-lite"/>
    </source>
</evidence>
<evidence type="ECO:0000313" key="3">
    <source>
        <dbReference type="EMBL" id="KAF6027220.1"/>
    </source>
</evidence>